<keyword evidence="1" id="KW-0472">Membrane</keyword>
<name>A0A0K2UGJ6_LEPSM</name>
<keyword evidence="1" id="KW-1133">Transmembrane helix</keyword>
<proteinExistence type="predicted"/>
<dbReference type="AlphaFoldDB" id="A0A0K2UGJ6"/>
<keyword evidence="1" id="KW-0812">Transmembrane</keyword>
<feature type="non-terminal residue" evidence="2">
    <location>
        <position position="1"/>
    </location>
</feature>
<evidence type="ECO:0000256" key="1">
    <source>
        <dbReference type="SAM" id="Phobius"/>
    </source>
</evidence>
<sequence length="67" mass="7685">SILPIVRVTSLIFVFFLYGKVRFLIIQIFLSYPTFLAKILLNSPTSLKTLSIHLRECHVSNIHLNQG</sequence>
<protein>
    <submittedName>
        <fullName evidence="2">Uncharacterized protein</fullName>
    </submittedName>
</protein>
<organism evidence="2">
    <name type="scientific">Lepeophtheirus salmonis</name>
    <name type="common">Salmon louse</name>
    <name type="synonym">Caligus salmonis</name>
    <dbReference type="NCBI Taxonomy" id="72036"/>
    <lineage>
        <taxon>Eukaryota</taxon>
        <taxon>Metazoa</taxon>
        <taxon>Ecdysozoa</taxon>
        <taxon>Arthropoda</taxon>
        <taxon>Crustacea</taxon>
        <taxon>Multicrustacea</taxon>
        <taxon>Hexanauplia</taxon>
        <taxon>Copepoda</taxon>
        <taxon>Siphonostomatoida</taxon>
        <taxon>Caligidae</taxon>
        <taxon>Lepeophtheirus</taxon>
    </lineage>
</organism>
<reference evidence="2" key="1">
    <citation type="submission" date="2014-05" db="EMBL/GenBank/DDBJ databases">
        <authorList>
            <person name="Chronopoulou M."/>
        </authorList>
    </citation>
    <scope>NUCLEOTIDE SEQUENCE</scope>
    <source>
        <tissue evidence="2">Whole organism</tissue>
    </source>
</reference>
<feature type="transmembrane region" description="Helical" evidence="1">
    <location>
        <begin position="12"/>
        <end position="32"/>
    </location>
</feature>
<evidence type="ECO:0000313" key="2">
    <source>
        <dbReference type="EMBL" id="CDW37097.1"/>
    </source>
</evidence>
<accession>A0A0K2UGJ6</accession>
<dbReference type="EMBL" id="HACA01019736">
    <property type="protein sequence ID" value="CDW37097.1"/>
    <property type="molecule type" value="Transcribed_RNA"/>
</dbReference>